<sequence length="334" mass="36203">MSAAAADTGSGPPAGGGIFITDDNLNPVVQIITWVLLACTSLMICFRLLTRYFLTKRRFFGGWDDILLIVSYILAVGEMVAWILPQSTIFGRSLNLISRDELAAGLKAMYAGDILFILSLGLAKLSVCACYLNLVPANDTFHRQWSYLTAGVVVLWTMSFSLAAAFRCGIRPWWDYAAYDETAGIMCMDQTAFLQSISITNILTDFGLVVIPISLLAPLSLPFRTRAGAILIFSARALVIIPCAFQLAYIPRLADMTLDSATNWTLNGFPYFVATQAVEFAGIAAACIIYLSPFLQSLGSGAMTARESLVSFTPKKRKQSAQAVHLGSLGSGSR</sequence>
<gene>
    <name evidence="3" type="ORF">B0T19DRAFT_397512</name>
</gene>
<dbReference type="PANTHER" id="PTHR38794">
    <property type="entry name" value="INTEGRAL MEMBRANE PROTEIN"/>
    <property type="match status" value="1"/>
</dbReference>
<dbReference type="InterPro" id="IPR049326">
    <property type="entry name" value="Rhodopsin_dom_fungi"/>
</dbReference>
<feature type="domain" description="Rhodopsin" evidence="2">
    <location>
        <begin position="47"/>
        <end position="296"/>
    </location>
</feature>
<feature type="transmembrane region" description="Helical" evidence="1">
    <location>
        <begin position="31"/>
        <end position="54"/>
    </location>
</feature>
<reference evidence="3" key="1">
    <citation type="journal article" date="2023" name="Mol. Phylogenet. Evol.">
        <title>Genome-scale phylogeny and comparative genomics of the fungal order Sordariales.</title>
        <authorList>
            <person name="Hensen N."/>
            <person name="Bonometti L."/>
            <person name="Westerberg I."/>
            <person name="Brannstrom I.O."/>
            <person name="Guillou S."/>
            <person name="Cros-Aarteil S."/>
            <person name="Calhoun S."/>
            <person name="Haridas S."/>
            <person name="Kuo A."/>
            <person name="Mondo S."/>
            <person name="Pangilinan J."/>
            <person name="Riley R."/>
            <person name="LaButti K."/>
            <person name="Andreopoulos B."/>
            <person name="Lipzen A."/>
            <person name="Chen C."/>
            <person name="Yan M."/>
            <person name="Daum C."/>
            <person name="Ng V."/>
            <person name="Clum A."/>
            <person name="Steindorff A."/>
            <person name="Ohm R.A."/>
            <person name="Martin F."/>
            <person name="Silar P."/>
            <person name="Natvig D.O."/>
            <person name="Lalanne C."/>
            <person name="Gautier V."/>
            <person name="Ament-Velasquez S.L."/>
            <person name="Kruys A."/>
            <person name="Hutchinson M.I."/>
            <person name="Powell A.J."/>
            <person name="Barry K."/>
            <person name="Miller A.N."/>
            <person name="Grigoriev I.V."/>
            <person name="Debuchy R."/>
            <person name="Gladieux P."/>
            <person name="Hiltunen Thoren M."/>
            <person name="Johannesson H."/>
        </authorList>
    </citation>
    <scope>NUCLEOTIDE SEQUENCE</scope>
    <source>
        <strain evidence="3">SMH4131-1</strain>
    </source>
</reference>
<feature type="transmembrane region" description="Helical" evidence="1">
    <location>
        <begin position="147"/>
        <end position="166"/>
    </location>
</feature>
<dbReference type="Pfam" id="PF20684">
    <property type="entry name" value="Fung_rhodopsin"/>
    <property type="match status" value="1"/>
</dbReference>
<name>A0AAE0IVF5_9PEZI</name>
<feature type="transmembrane region" description="Helical" evidence="1">
    <location>
        <begin position="269"/>
        <end position="291"/>
    </location>
</feature>
<reference evidence="3" key="2">
    <citation type="submission" date="2023-06" db="EMBL/GenBank/DDBJ databases">
        <authorList>
            <consortium name="Lawrence Berkeley National Laboratory"/>
            <person name="Haridas S."/>
            <person name="Hensen N."/>
            <person name="Bonometti L."/>
            <person name="Westerberg I."/>
            <person name="Brannstrom I.O."/>
            <person name="Guillou S."/>
            <person name="Cros-Aarteil S."/>
            <person name="Calhoun S."/>
            <person name="Kuo A."/>
            <person name="Mondo S."/>
            <person name="Pangilinan J."/>
            <person name="Riley R."/>
            <person name="Labutti K."/>
            <person name="Andreopoulos B."/>
            <person name="Lipzen A."/>
            <person name="Chen C."/>
            <person name="Yanf M."/>
            <person name="Daum C."/>
            <person name="Ng V."/>
            <person name="Clum A."/>
            <person name="Steindorff A."/>
            <person name="Ohm R."/>
            <person name="Martin F."/>
            <person name="Silar P."/>
            <person name="Natvig D."/>
            <person name="Lalanne C."/>
            <person name="Gautier V."/>
            <person name="Ament-Velasquez S.L."/>
            <person name="Kruys A."/>
            <person name="Hutchinson M.I."/>
            <person name="Powell A.J."/>
            <person name="Barry K."/>
            <person name="Miller A.N."/>
            <person name="Grigoriev I.V."/>
            <person name="Debuchy R."/>
            <person name="Gladieux P."/>
            <person name="Thoren M.H."/>
            <person name="Johannesson H."/>
        </authorList>
    </citation>
    <scope>NUCLEOTIDE SEQUENCE</scope>
    <source>
        <strain evidence="3">SMH4131-1</strain>
    </source>
</reference>
<feature type="transmembrane region" description="Helical" evidence="1">
    <location>
        <begin position="114"/>
        <end position="135"/>
    </location>
</feature>
<dbReference type="PANTHER" id="PTHR38794:SF1">
    <property type="entry name" value="INTEGRAL MEMBRANE PROTEIN"/>
    <property type="match status" value="1"/>
</dbReference>
<dbReference type="AlphaFoldDB" id="A0AAE0IVF5"/>
<accession>A0AAE0IVF5</accession>
<proteinExistence type="predicted"/>
<dbReference type="Proteomes" id="UP001286456">
    <property type="component" value="Unassembled WGS sequence"/>
</dbReference>
<keyword evidence="4" id="KW-1185">Reference proteome</keyword>
<dbReference type="EMBL" id="JAUEPO010000002">
    <property type="protein sequence ID" value="KAK3331675.1"/>
    <property type="molecule type" value="Genomic_DNA"/>
</dbReference>
<feature type="transmembrane region" description="Helical" evidence="1">
    <location>
        <begin position="192"/>
        <end position="217"/>
    </location>
</feature>
<evidence type="ECO:0000313" key="3">
    <source>
        <dbReference type="EMBL" id="KAK3331675.1"/>
    </source>
</evidence>
<feature type="transmembrane region" description="Helical" evidence="1">
    <location>
        <begin position="229"/>
        <end position="249"/>
    </location>
</feature>
<comment type="caution">
    <text evidence="3">The sequence shown here is derived from an EMBL/GenBank/DDBJ whole genome shotgun (WGS) entry which is preliminary data.</text>
</comment>
<feature type="transmembrane region" description="Helical" evidence="1">
    <location>
        <begin position="66"/>
        <end position="84"/>
    </location>
</feature>
<keyword evidence="1" id="KW-0812">Transmembrane</keyword>
<keyword evidence="1" id="KW-0472">Membrane</keyword>
<evidence type="ECO:0000256" key="1">
    <source>
        <dbReference type="SAM" id="Phobius"/>
    </source>
</evidence>
<evidence type="ECO:0000313" key="4">
    <source>
        <dbReference type="Proteomes" id="UP001286456"/>
    </source>
</evidence>
<evidence type="ECO:0000259" key="2">
    <source>
        <dbReference type="Pfam" id="PF20684"/>
    </source>
</evidence>
<protein>
    <recommendedName>
        <fullName evidence="2">Rhodopsin domain-containing protein</fullName>
    </recommendedName>
</protein>
<organism evidence="3 4">
    <name type="scientific">Cercophora scortea</name>
    <dbReference type="NCBI Taxonomy" id="314031"/>
    <lineage>
        <taxon>Eukaryota</taxon>
        <taxon>Fungi</taxon>
        <taxon>Dikarya</taxon>
        <taxon>Ascomycota</taxon>
        <taxon>Pezizomycotina</taxon>
        <taxon>Sordariomycetes</taxon>
        <taxon>Sordariomycetidae</taxon>
        <taxon>Sordariales</taxon>
        <taxon>Lasiosphaeriaceae</taxon>
        <taxon>Cercophora</taxon>
    </lineage>
</organism>
<keyword evidence="1" id="KW-1133">Transmembrane helix</keyword>